<evidence type="ECO:0000256" key="5">
    <source>
        <dbReference type="ARBA" id="ARBA00022801"/>
    </source>
</evidence>
<dbReference type="AlphaFoldDB" id="Q9RH02"/>
<evidence type="ECO:0000256" key="1">
    <source>
        <dbReference type="ARBA" id="ARBA00000448"/>
    </source>
</evidence>
<dbReference type="PRINTS" id="PR00133">
    <property type="entry name" value="GLHYDRLASE3"/>
</dbReference>
<dbReference type="SUPFAM" id="SSF52279">
    <property type="entry name" value="Beta-D-glucan exohydrolase, C-terminal domain"/>
    <property type="match status" value="1"/>
</dbReference>
<evidence type="ECO:0000256" key="2">
    <source>
        <dbReference type="ARBA" id="ARBA00005336"/>
    </source>
</evidence>
<reference evidence="9" key="1">
    <citation type="submission" date="1998-09" db="EMBL/GenBank/DDBJ databases">
        <title>The salA and salB genes encode two beta-glucosidases in Azospirillum irakense.</title>
        <authorList>
            <person name="Faure D."/>
            <person name="Desair J."/>
            <person name="Keijers V."/>
            <person name="Proost P."/>
            <person name="Henrissat B."/>
            <person name="Vanderleyden J."/>
        </authorList>
    </citation>
    <scope>NUCLEOTIDE SEQUENCE</scope>
    <source>
        <strain evidence="9">KBC1</strain>
    </source>
</reference>
<dbReference type="InterPro" id="IPR001764">
    <property type="entry name" value="Glyco_hydro_3_N"/>
</dbReference>
<dbReference type="PANTHER" id="PTHR30620">
    <property type="entry name" value="PERIPLASMIC BETA-GLUCOSIDASE-RELATED"/>
    <property type="match status" value="1"/>
</dbReference>
<sequence>MRRLPHLSLLALMLYSGTALAAPQQPALPEGQPLLTVEGLSFRDLNRDGTLNPYEDWRLSPEVRAADLVARMTLAEKAGAGVHGTAPIQGGPMASGPAYDMTAAQAIIRDQHLNSLITRMAIAPADFAAENNRLQGIAAGTRLGIPLTISTDPRNHFQVLGGASVAASGFSQWPETLGFGALNDPALTRRFADLVRAEYRAVGIQMALSPQADLATEPRWSRINGTFGEDPARVSAQVKAYVQGMQGADTGLAPGGVATVVKHWVGYGAQIDGYDGHNYYGRFTDFTKGGFDRHVAAFQGAFEAGATGIMPTYTIQKGLSLEGKPVEPVSGGYNKQMLIDLLRGTHKFKGLILSDWAITNDCNESCRTGNPPQQPKDIATPWGVEDLTQPQRFAKGMLAGIDQFGGVNDGLPLLAAVEQKLLPEARLNEAVATIMTLKFEQGLFENPFVDPAAAATIVGRADVVAEGRATQAKSLVMLENRLGPAPLPAGGGKRLFIYGVDAANAKAAGFTIAASLDEADIALIRLKAPFQTLHPGFFFGRMQHEGDLDFKEGDAGLTLVRQAAAKVPVILTIYLDRPAILTNIKPHAATLIGEFGITDAALFDALTGKVAPMGKLPFELPATMAAVRAQSPALPHDSADPLYPVGFGR</sequence>
<keyword evidence="6" id="KW-0326">Glycosidase</keyword>
<dbReference type="InterPro" id="IPR036962">
    <property type="entry name" value="Glyco_hydro_3_N_sf"/>
</dbReference>
<evidence type="ECO:0000256" key="4">
    <source>
        <dbReference type="ARBA" id="ARBA00022729"/>
    </source>
</evidence>
<dbReference type="InterPro" id="IPR017853">
    <property type="entry name" value="GH"/>
</dbReference>
<name>Q9RH02_NIVIR</name>
<dbReference type="EMBL" id="AF090429">
    <property type="protein sequence ID" value="AAF21799.1"/>
    <property type="molecule type" value="Genomic_DNA"/>
</dbReference>
<protein>
    <recommendedName>
        <fullName evidence="3">beta-glucosidase</fullName>
        <ecNumber evidence="3">3.2.1.21</ecNumber>
    </recommendedName>
</protein>
<dbReference type="SUPFAM" id="SSF51445">
    <property type="entry name" value="(Trans)glycosidases"/>
    <property type="match status" value="1"/>
</dbReference>
<organism evidence="9">
    <name type="scientific">Niveispirillum irakense</name>
    <name type="common">Azospirillum irakense</name>
    <dbReference type="NCBI Taxonomy" id="34011"/>
    <lineage>
        <taxon>Bacteria</taxon>
        <taxon>Pseudomonadati</taxon>
        <taxon>Pseudomonadota</taxon>
        <taxon>Alphaproteobacteria</taxon>
        <taxon>Rhodospirillales</taxon>
        <taxon>Azospirillaceae</taxon>
        <taxon>Niveispirillum</taxon>
    </lineage>
</organism>
<dbReference type="GO" id="GO:0008422">
    <property type="term" value="F:beta-glucosidase activity"/>
    <property type="evidence" value="ECO:0007669"/>
    <property type="project" value="UniProtKB-EC"/>
</dbReference>
<feature type="domain" description="Glycoside hydrolase family 3 N-terminal" evidence="8">
    <location>
        <begin position="103"/>
        <end position="360"/>
    </location>
</feature>
<feature type="signal peptide" evidence="7">
    <location>
        <begin position="1"/>
        <end position="21"/>
    </location>
</feature>
<dbReference type="Pfam" id="PF00933">
    <property type="entry name" value="Glyco_hydro_3"/>
    <property type="match status" value="1"/>
</dbReference>
<gene>
    <name evidence="9" type="primary">salB</name>
</gene>
<keyword evidence="5" id="KW-0378">Hydrolase</keyword>
<dbReference type="GO" id="GO:0009251">
    <property type="term" value="P:glucan catabolic process"/>
    <property type="evidence" value="ECO:0007669"/>
    <property type="project" value="TreeGrafter"/>
</dbReference>
<dbReference type="PANTHER" id="PTHR30620:SF16">
    <property type="entry name" value="LYSOSOMAL BETA GLUCOSIDASE"/>
    <property type="match status" value="1"/>
</dbReference>
<evidence type="ECO:0000256" key="3">
    <source>
        <dbReference type="ARBA" id="ARBA00012744"/>
    </source>
</evidence>
<comment type="catalytic activity">
    <reaction evidence="1">
        <text>Hydrolysis of terminal, non-reducing beta-D-glucosyl residues with release of beta-D-glucose.</text>
        <dbReference type="EC" id="3.2.1.21"/>
    </reaction>
</comment>
<evidence type="ECO:0000256" key="6">
    <source>
        <dbReference type="ARBA" id="ARBA00023295"/>
    </source>
</evidence>
<feature type="chain" id="PRO_5004336566" description="beta-glucosidase" evidence="7">
    <location>
        <begin position="22"/>
        <end position="649"/>
    </location>
</feature>
<evidence type="ECO:0000256" key="7">
    <source>
        <dbReference type="SAM" id="SignalP"/>
    </source>
</evidence>
<evidence type="ECO:0000313" key="9">
    <source>
        <dbReference type="EMBL" id="AAF21799.1"/>
    </source>
</evidence>
<dbReference type="Gene3D" id="3.20.20.300">
    <property type="entry name" value="Glycoside hydrolase, family 3, N-terminal domain"/>
    <property type="match status" value="1"/>
</dbReference>
<dbReference type="CAZy" id="GH3">
    <property type="family name" value="Glycoside Hydrolase Family 3"/>
</dbReference>
<dbReference type="InterPro" id="IPR036881">
    <property type="entry name" value="Glyco_hydro_3_C_sf"/>
</dbReference>
<proteinExistence type="inferred from homology"/>
<evidence type="ECO:0000259" key="8">
    <source>
        <dbReference type="Pfam" id="PF00933"/>
    </source>
</evidence>
<dbReference type="EC" id="3.2.1.21" evidence="3"/>
<dbReference type="InterPro" id="IPR051915">
    <property type="entry name" value="Cellulose_Degrad_GH3"/>
</dbReference>
<accession>Q9RH02</accession>
<dbReference type="Gene3D" id="3.40.50.1700">
    <property type="entry name" value="Glycoside hydrolase family 3 C-terminal domain"/>
    <property type="match status" value="1"/>
</dbReference>
<keyword evidence="4 7" id="KW-0732">Signal</keyword>
<comment type="similarity">
    <text evidence="2">Belongs to the glycosyl hydrolase 3 family.</text>
</comment>